<feature type="transmembrane region" description="Helical" evidence="7">
    <location>
        <begin position="21"/>
        <end position="40"/>
    </location>
</feature>
<gene>
    <name evidence="8" type="ORF">COW36_02275</name>
</gene>
<evidence type="ECO:0000256" key="3">
    <source>
        <dbReference type="ARBA" id="ARBA00022475"/>
    </source>
</evidence>
<protein>
    <submittedName>
        <fullName evidence="8">EscS/YscS/HrcS family type III secretion system export apparatus protein</fullName>
    </submittedName>
</protein>
<dbReference type="EMBL" id="PFFQ01000006">
    <property type="protein sequence ID" value="PIW18957.1"/>
    <property type="molecule type" value="Genomic_DNA"/>
</dbReference>
<name>A0A2M7GAK5_9BACT</name>
<dbReference type="Pfam" id="PF01313">
    <property type="entry name" value="Bac_export_3"/>
    <property type="match status" value="1"/>
</dbReference>
<keyword evidence="4 7" id="KW-0812">Transmembrane</keyword>
<dbReference type="AlphaFoldDB" id="A0A2M7GAK5"/>
<comment type="caution">
    <text evidence="8">The sequence shown here is derived from an EMBL/GenBank/DDBJ whole genome shotgun (WGS) entry which is preliminary data.</text>
</comment>
<comment type="similarity">
    <text evidence="2">Belongs to the FliQ/MopD/SpaQ family.</text>
</comment>
<dbReference type="PIRSF" id="PIRSF004669">
    <property type="entry name" value="FliQ"/>
    <property type="match status" value="1"/>
</dbReference>
<dbReference type="InterPro" id="IPR002191">
    <property type="entry name" value="Bac_export_3"/>
</dbReference>
<evidence type="ECO:0000256" key="7">
    <source>
        <dbReference type="SAM" id="Phobius"/>
    </source>
</evidence>
<reference evidence="8 9" key="1">
    <citation type="submission" date="2017-09" db="EMBL/GenBank/DDBJ databases">
        <title>Depth-based differentiation of microbial function through sediment-hosted aquifers and enrichment of novel symbionts in the deep terrestrial subsurface.</title>
        <authorList>
            <person name="Probst A.J."/>
            <person name="Ladd B."/>
            <person name="Jarett J.K."/>
            <person name="Geller-Mcgrath D.E."/>
            <person name="Sieber C.M."/>
            <person name="Emerson J.B."/>
            <person name="Anantharaman K."/>
            <person name="Thomas B.C."/>
            <person name="Malmstrom R."/>
            <person name="Stieglmeier M."/>
            <person name="Klingl A."/>
            <person name="Woyke T."/>
            <person name="Ryan C.M."/>
            <person name="Banfield J.F."/>
        </authorList>
    </citation>
    <scope>NUCLEOTIDE SEQUENCE [LARGE SCALE GENOMIC DNA]</scope>
    <source>
        <strain evidence="8">CG17_big_fil_post_rev_8_21_14_2_50_48_46</strain>
    </source>
</reference>
<evidence type="ECO:0000313" key="9">
    <source>
        <dbReference type="Proteomes" id="UP000231019"/>
    </source>
</evidence>
<feature type="transmembrane region" description="Helical" evidence="7">
    <location>
        <begin position="52"/>
        <end position="71"/>
    </location>
</feature>
<dbReference type="Proteomes" id="UP000231019">
    <property type="component" value="Unassembled WGS sequence"/>
</dbReference>
<dbReference type="GO" id="GO:0009306">
    <property type="term" value="P:protein secretion"/>
    <property type="evidence" value="ECO:0007669"/>
    <property type="project" value="InterPro"/>
</dbReference>
<evidence type="ECO:0000313" key="8">
    <source>
        <dbReference type="EMBL" id="PIW18957.1"/>
    </source>
</evidence>
<dbReference type="GO" id="GO:0005886">
    <property type="term" value="C:plasma membrane"/>
    <property type="evidence" value="ECO:0007669"/>
    <property type="project" value="UniProtKB-SubCell"/>
</dbReference>
<organism evidence="8 9">
    <name type="scientific">bacterium (Candidatus Blackallbacteria) CG17_big_fil_post_rev_8_21_14_2_50_48_46</name>
    <dbReference type="NCBI Taxonomy" id="2014261"/>
    <lineage>
        <taxon>Bacteria</taxon>
        <taxon>Candidatus Blackallbacteria</taxon>
    </lineage>
</organism>
<accession>A0A2M7GAK5</accession>
<evidence type="ECO:0000256" key="5">
    <source>
        <dbReference type="ARBA" id="ARBA00022989"/>
    </source>
</evidence>
<evidence type="ECO:0000256" key="6">
    <source>
        <dbReference type="ARBA" id="ARBA00023136"/>
    </source>
</evidence>
<evidence type="ECO:0000256" key="2">
    <source>
        <dbReference type="ARBA" id="ARBA00006156"/>
    </source>
</evidence>
<keyword evidence="3" id="KW-1003">Cell membrane</keyword>
<evidence type="ECO:0000256" key="1">
    <source>
        <dbReference type="ARBA" id="ARBA00004651"/>
    </source>
</evidence>
<keyword evidence="5 7" id="KW-1133">Transmembrane helix</keyword>
<keyword evidence="6 7" id="KW-0472">Membrane</keyword>
<dbReference type="PRINTS" id="PR00952">
    <property type="entry name" value="TYPE3IMQPROT"/>
</dbReference>
<sequence length="91" mass="9928">MNPEALFLQVLQQGLALTAKLLAPMLLISSAVGIMVGLFQTVTQINEMTLTFIPKIIVVGLVLLILGPWMMHLLMDFSHDLILGIPAAVKF</sequence>
<dbReference type="PANTHER" id="PTHR34040">
    <property type="entry name" value="FLAGELLAR BIOSYNTHETIC PROTEIN FLIQ"/>
    <property type="match status" value="1"/>
</dbReference>
<evidence type="ECO:0000256" key="4">
    <source>
        <dbReference type="ARBA" id="ARBA00022692"/>
    </source>
</evidence>
<comment type="subcellular location">
    <subcellularLocation>
        <location evidence="1">Cell membrane</location>
        <topology evidence="1">Multi-pass membrane protein</topology>
    </subcellularLocation>
</comment>
<dbReference type="PANTHER" id="PTHR34040:SF2">
    <property type="entry name" value="FLAGELLAR BIOSYNTHETIC PROTEIN FLIQ"/>
    <property type="match status" value="1"/>
</dbReference>
<proteinExistence type="inferred from homology"/>